<proteinExistence type="predicted"/>
<organism evidence="2 3">
    <name type="scientific">Zasmidium cellare</name>
    <name type="common">Wine cellar mold</name>
    <name type="synonym">Racodium cellare</name>
    <dbReference type="NCBI Taxonomy" id="395010"/>
    <lineage>
        <taxon>Eukaryota</taxon>
        <taxon>Fungi</taxon>
        <taxon>Dikarya</taxon>
        <taxon>Ascomycota</taxon>
        <taxon>Pezizomycotina</taxon>
        <taxon>Dothideomycetes</taxon>
        <taxon>Dothideomycetidae</taxon>
        <taxon>Mycosphaerellales</taxon>
        <taxon>Mycosphaerellaceae</taxon>
        <taxon>Zasmidium</taxon>
    </lineage>
</organism>
<evidence type="ECO:0000256" key="1">
    <source>
        <dbReference type="SAM" id="MobiDB-lite"/>
    </source>
</evidence>
<keyword evidence="3" id="KW-1185">Reference proteome</keyword>
<evidence type="ECO:0000313" key="2">
    <source>
        <dbReference type="EMBL" id="KAK4494277.1"/>
    </source>
</evidence>
<comment type="caution">
    <text evidence="2">The sequence shown here is derived from an EMBL/GenBank/DDBJ whole genome shotgun (WGS) entry which is preliminary data.</text>
</comment>
<accession>A0ABR0DYM3</accession>
<dbReference type="Proteomes" id="UP001305779">
    <property type="component" value="Unassembled WGS sequence"/>
</dbReference>
<feature type="region of interest" description="Disordered" evidence="1">
    <location>
        <begin position="153"/>
        <end position="178"/>
    </location>
</feature>
<gene>
    <name evidence="2" type="ORF">PRZ48_014575</name>
</gene>
<evidence type="ECO:0000313" key="3">
    <source>
        <dbReference type="Proteomes" id="UP001305779"/>
    </source>
</evidence>
<protein>
    <submittedName>
        <fullName evidence="2">Uncharacterized protein</fullName>
    </submittedName>
</protein>
<name>A0ABR0DYM3_ZASCE</name>
<sequence length="204" mass="22819">MSAHLEATQGEPVPLRLHLEGLPQELYDQIYDLTFTAQPGIRYASKPPKGASEEGLAVRPLHIAPDHVGLLHVDRHSRDKFARSYYGGEGAVFVCDITGRVHNTQAYWTPWIASINQMHRSLIKDVRLVFAKCDVDSYEKSFREHRAKKVADRVKGDLGSDTDSTVQTGDEGEITGDLENFQEPEKTKCGRLRPPDQTVAAHLD</sequence>
<reference evidence="2 3" key="1">
    <citation type="journal article" date="2023" name="G3 (Bethesda)">
        <title>A chromosome-level genome assembly of Zasmidium syzygii isolated from banana leaves.</title>
        <authorList>
            <person name="van Westerhoven A.C."/>
            <person name="Mehrabi R."/>
            <person name="Talebi R."/>
            <person name="Steentjes M.B.F."/>
            <person name="Corcolon B."/>
            <person name="Chong P.A."/>
            <person name="Kema G.H.J."/>
            <person name="Seidl M.F."/>
        </authorList>
    </citation>
    <scope>NUCLEOTIDE SEQUENCE [LARGE SCALE GENOMIC DNA]</scope>
    <source>
        <strain evidence="2 3">P124</strain>
    </source>
</reference>
<dbReference type="EMBL" id="JAXOVC010000014">
    <property type="protein sequence ID" value="KAK4494277.1"/>
    <property type="molecule type" value="Genomic_DNA"/>
</dbReference>